<keyword evidence="2" id="KW-0732">Signal</keyword>
<feature type="signal peptide" evidence="2">
    <location>
        <begin position="1"/>
        <end position="22"/>
    </location>
</feature>
<dbReference type="RefSeq" id="WP_203166229.1">
    <property type="nucleotide sequence ID" value="NZ_JAEVLS010000001.1"/>
</dbReference>
<gene>
    <name evidence="4" type="ORF">JM946_05965</name>
</gene>
<name>A0ABS1WTH5_9GAMM</name>
<keyword evidence="5" id="KW-1185">Reference proteome</keyword>
<dbReference type="Pfam" id="PF14346">
    <property type="entry name" value="DUF4398"/>
    <property type="match status" value="1"/>
</dbReference>
<keyword evidence="1" id="KW-0175">Coiled coil</keyword>
<evidence type="ECO:0000259" key="3">
    <source>
        <dbReference type="Pfam" id="PF14346"/>
    </source>
</evidence>
<accession>A0ABS1WTH5</accession>
<evidence type="ECO:0000256" key="1">
    <source>
        <dbReference type="SAM" id="Coils"/>
    </source>
</evidence>
<dbReference type="EMBL" id="JAEVLS010000001">
    <property type="protein sequence ID" value="MBM0104281.1"/>
    <property type="molecule type" value="Genomic_DNA"/>
</dbReference>
<evidence type="ECO:0000313" key="5">
    <source>
        <dbReference type="Proteomes" id="UP000661077"/>
    </source>
</evidence>
<feature type="domain" description="DUF4398" evidence="3">
    <location>
        <begin position="35"/>
        <end position="110"/>
    </location>
</feature>
<comment type="caution">
    <text evidence="4">The sequence shown here is derived from an EMBL/GenBank/DDBJ whole genome shotgun (WGS) entry which is preliminary data.</text>
</comment>
<proteinExistence type="predicted"/>
<evidence type="ECO:0000256" key="2">
    <source>
        <dbReference type="SAM" id="SignalP"/>
    </source>
</evidence>
<reference evidence="4 5" key="1">
    <citation type="journal article" date="2021" name="Int. J. Syst. Evol. Microbiol.">
        <title>Steroidobacter gossypii sp. nov., isolated from soil of cotton cropping field.</title>
        <authorList>
            <person name="Huang R."/>
            <person name="Yang S."/>
            <person name="Zhen C."/>
            <person name="Liu W."/>
        </authorList>
    </citation>
    <scope>NUCLEOTIDE SEQUENCE [LARGE SCALE GENOMIC DNA]</scope>
    <source>
        <strain evidence="4 5">S1-65</strain>
    </source>
</reference>
<dbReference type="Gene3D" id="1.20.1270.390">
    <property type="match status" value="1"/>
</dbReference>
<sequence>MRTPNFRAGLPILGALALGVLAGCSSVSEVTKERVARSETSVQQAEQTVGRSEAGAIELQRAKDHLDQAKAALDKENGRQAERHAQLAQLDAELALAKSQSAAARKAADEVLASIQQLRQEAARGAVASDQ</sequence>
<dbReference type="Proteomes" id="UP000661077">
    <property type="component" value="Unassembled WGS sequence"/>
</dbReference>
<feature type="coiled-coil region" evidence="1">
    <location>
        <begin position="56"/>
        <end position="121"/>
    </location>
</feature>
<feature type="chain" id="PRO_5046463626" evidence="2">
    <location>
        <begin position="23"/>
        <end position="131"/>
    </location>
</feature>
<dbReference type="InterPro" id="IPR025511">
    <property type="entry name" value="DUF4398"/>
</dbReference>
<protein>
    <submittedName>
        <fullName evidence="4">DUF4398 domain-containing protein</fullName>
    </submittedName>
</protein>
<organism evidence="4 5">
    <name type="scientific">Steroidobacter gossypii</name>
    <dbReference type="NCBI Taxonomy" id="2805490"/>
    <lineage>
        <taxon>Bacteria</taxon>
        <taxon>Pseudomonadati</taxon>
        <taxon>Pseudomonadota</taxon>
        <taxon>Gammaproteobacteria</taxon>
        <taxon>Steroidobacterales</taxon>
        <taxon>Steroidobacteraceae</taxon>
        <taxon>Steroidobacter</taxon>
    </lineage>
</organism>
<evidence type="ECO:0000313" key="4">
    <source>
        <dbReference type="EMBL" id="MBM0104281.1"/>
    </source>
</evidence>
<dbReference type="PROSITE" id="PS51257">
    <property type="entry name" value="PROKAR_LIPOPROTEIN"/>
    <property type="match status" value="1"/>
</dbReference>